<evidence type="ECO:0000313" key="1">
    <source>
        <dbReference type="EMBL" id="QEW38581.1"/>
    </source>
</evidence>
<accession>A0A5P3AY59</accession>
<proteinExistence type="predicted"/>
<reference evidence="1 2" key="1">
    <citation type="submission" date="2019-09" db="EMBL/GenBank/DDBJ databases">
        <title>Commensal-derived Metabolites Govern Vibrio cholerae Pathogenesis in Host.</title>
        <authorList>
            <person name="Yoon S.S."/>
            <person name="Yoon M.Y."/>
        </authorList>
    </citation>
    <scope>NUCLEOTIDE SEQUENCE [LARGE SCALE GENOMIC DNA]</scope>
    <source>
        <strain evidence="1 2">VIC01</strain>
    </source>
</reference>
<dbReference type="RefSeq" id="WP_119965543.1">
    <property type="nucleotide sequence ID" value="NZ_DAWEQP010000014.1"/>
</dbReference>
<protein>
    <submittedName>
        <fullName evidence="1">Uncharacterized protein</fullName>
    </submittedName>
</protein>
<gene>
    <name evidence="1" type="ORF">VIC01_04225</name>
</gene>
<dbReference type="AlphaFoldDB" id="A0A5P3AY59"/>
<sequence>MSKSEEYIEIKSFVVVNPNFPVITKESALKAVAMAEEEMKRKAIEVLSSVLDNWVHGGDADCIIAEFEERLNIG</sequence>
<dbReference type="EMBL" id="CP043529">
    <property type="protein sequence ID" value="QEW38581.1"/>
    <property type="molecule type" value="Genomic_DNA"/>
</dbReference>
<evidence type="ECO:0000313" key="2">
    <source>
        <dbReference type="Proteomes" id="UP000326091"/>
    </source>
</evidence>
<organism evidence="1 2">
    <name type="scientific">Phocaeicola vulgatus</name>
    <name type="common">Bacteroides vulgatus</name>
    <dbReference type="NCBI Taxonomy" id="821"/>
    <lineage>
        <taxon>Bacteria</taxon>
        <taxon>Pseudomonadati</taxon>
        <taxon>Bacteroidota</taxon>
        <taxon>Bacteroidia</taxon>
        <taxon>Bacteroidales</taxon>
        <taxon>Bacteroidaceae</taxon>
        <taxon>Phocaeicola</taxon>
    </lineage>
</organism>
<dbReference type="Proteomes" id="UP000326091">
    <property type="component" value="Chromosome"/>
</dbReference>
<name>A0A5P3AY59_PHOVU</name>